<keyword evidence="3" id="KW-1185">Reference proteome</keyword>
<proteinExistence type="predicted"/>
<evidence type="ECO:0000313" key="2">
    <source>
        <dbReference type="EMBL" id="NNU33699.1"/>
    </source>
</evidence>
<dbReference type="Proteomes" id="UP000566071">
    <property type="component" value="Unassembled WGS sequence"/>
</dbReference>
<dbReference type="RefSeq" id="WP_175269383.1">
    <property type="nucleotide sequence ID" value="NZ_JABFCR010000017.1"/>
</dbReference>
<protein>
    <recommendedName>
        <fullName evidence="1">ABC-three component systems C-terminal domain-containing protein</fullName>
    </recommendedName>
</protein>
<dbReference type="EMBL" id="JABFCR010000017">
    <property type="protein sequence ID" value="NNU33699.1"/>
    <property type="molecule type" value="Genomic_DNA"/>
</dbReference>
<sequence>MADNEVSVSNSKIGDKLVGRDDNSLNFTNQYSGSAYLEDLYLKFEVEKNANPELKALCDELNFLNTQVQNEKVIGLEAKLIAGNKQPIVDYALELKQKFYMKLMRTSQYSMVAQDINIYILSKIKRTFIMEIFTMICAGESELKINMLIAERIINPVKTDLGINLFKYTEEDIMGMIFYLTGNCHIKWAS</sequence>
<dbReference type="Pfam" id="PF20285">
    <property type="entry name" value="CTD9"/>
    <property type="match status" value="1"/>
</dbReference>
<organism evidence="2 3">
    <name type="scientific">Mucilaginibacter humi</name>
    <dbReference type="NCBI Taxonomy" id="2732510"/>
    <lineage>
        <taxon>Bacteria</taxon>
        <taxon>Pseudomonadati</taxon>
        <taxon>Bacteroidota</taxon>
        <taxon>Sphingobacteriia</taxon>
        <taxon>Sphingobacteriales</taxon>
        <taxon>Sphingobacteriaceae</taxon>
        <taxon>Mucilaginibacter</taxon>
    </lineage>
</organism>
<name>A0ABX1W0F3_9SPHI</name>
<reference evidence="2 3" key="1">
    <citation type="submission" date="2020-05" db="EMBL/GenBank/DDBJ databases">
        <authorList>
            <person name="Khan S.A."/>
            <person name="Jeon C.O."/>
            <person name="Chun B.H."/>
        </authorList>
    </citation>
    <scope>NUCLEOTIDE SEQUENCE [LARGE SCALE GENOMIC DNA]</scope>
    <source>
        <strain evidence="2 3">S1162</strain>
    </source>
</reference>
<dbReference type="InterPro" id="IPR046911">
    <property type="entry name" value="ABC-3C_CTD9"/>
</dbReference>
<feature type="domain" description="ABC-three component systems C-terminal" evidence="1">
    <location>
        <begin position="75"/>
        <end position="188"/>
    </location>
</feature>
<comment type="caution">
    <text evidence="2">The sequence shown here is derived from an EMBL/GenBank/DDBJ whole genome shotgun (WGS) entry which is preliminary data.</text>
</comment>
<gene>
    <name evidence="2" type="ORF">HK413_05235</name>
</gene>
<accession>A0ABX1W0F3</accession>
<evidence type="ECO:0000313" key="3">
    <source>
        <dbReference type="Proteomes" id="UP000566071"/>
    </source>
</evidence>
<evidence type="ECO:0000259" key="1">
    <source>
        <dbReference type="Pfam" id="PF20285"/>
    </source>
</evidence>